<feature type="transmembrane region" description="Helical" evidence="2">
    <location>
        <begin position="2717"/>
        <end position="2740"/>
    </location>
</feature>
<name>A0ABS7HRD7_9MICO</name>
<accession>A0ABS7HRD7</accession>
<evidence type="ECO:0000313" key="7">
    <source>
        <dbReference type="EMBL" id="MBW9094945.1"/>
    </source>
</evidence>
<protein>
    <recommendedName>
        <fullName evidence="9">Ig-like domain-containing protein</fullName>
    </recommendedName>
</protein>
<keyword evidence="2" id="KW-1133">Transmembrane helix</keyword>
<evidence type="ECO:0000256" key="3">
    <source>
        <dbReference type="SAM" id="SignalP"/>
    </source>
</evidence>
<dbReference type="InterPro" id="IPR055371">
    <property type="entry name" value="SpaA_PFL_dom_4"/>
</dbReference>
<evidence type="ECO:0000313" key="8">
    <source>
        <dbReference type="Proteomes" id="UP001196843"/>
    </source>
</evidence>
<sequence>MLATVGLLAGVLLPMAPTAPAPTAEGATFPSGLQTGFQLNGHKARTTGAPPTQFDWDDFLQPPPTQSQTPVLVPTAPYTTAQGLSSTGIFQATFSWDDGSFNNCAGNADPTVGQGGTTINTNPWVTRAQNASGAADLCSAGYAVEALSDGDGLRHFMLYGYFTRASGGSASFATAVVFEGPAPGRCDDVMLDVLWPDGNAVLREWVPTSGNCDAVDGPGQWLESNRAIDFTHASGVRTEGPNLNTDPNTFFEYGIDLTNAGLFGDSVCSTYTIGTTFFRSSQSTTSNLGDFFTAQDPMSVANCGTLSVTKQVSPPGTTDDAFGFTVTNDTSQGVVIPPDQTSIADTVRKDETKVYEGVISSQSLHLEETGLPENWQLERAVCTYVDRTGVTRQVDVTEPSTPFTLQGGGRTDCVLTNTAALLTVTKQTLPDGSDARFGFTVDGTSQGDLGDGESFTIAVPAGTVRIAEAEADGWIAPDWSCSNGQSAQATAAFEVTAVVGDNITCTVTNTQFATLTIEKRVPLDLAGTTFSFESALLGDFELTPVDTGVPGFAIATRTFSGLAPGDYSAAEVPIDGFDLISLSCFDPPYGSDADLEGNTAEITLRPGSTATCSFTNTLTPPPERANLTITKETRPVTEWDQDFAFSITGPQFDETGPESVSLNTIGDDWSWTADVLAGQYVITEEQLPGWSLDSAVCSRQNGDPVNHTLVGNTLTVEAVSEANITCTFVNAMEPAQARITKTVAGVGAGQAWSFDVSLSPAPGDTRALAGQGPGSTSTTWGELRPGQRYVIREAPRAGWGMGAISCAGVTDLDTDPLSFTFDAQIGQQLECGMTNTAQTSSFSLRKISSGLSSDYDWSYQVRLTRVSTGDSTERTISGVGTSAVTEAWSDLIPGEVYELTEIDLPDEVQQLLTGCTGGTAESIPGGIRFTAPLASGATPTILCNLQNIAQPASATITKTTTSGNGGAFHFDLTAVGTGDPATTITINAVAGVGTGSFELVPGQLYTITERDQTGWIEGDPSCTVTPNDGRDPYTIDPREEFSVMVGDVVACEVENSPAPATVTFTKTVEGLAVNTPWSFPVTLTPGGGEGVAKTVSGTGTGPANAASVSWTDVDAGTYTLAEGGLTGWDAGEITCTGTTIPGGQAGSITITVPQGGSVVCVATNTAQTATVNVIKETTGIGPGVPWSFDFGISPAPDGQPNPVTLAGTGPGTAGPLGWTALTPGALYTIDETAEAGWNSALECRVVGGRILTDVSLLASFQFVAEPGASYICEAGNAAVPGSGTITKTTVGGDGVFPFVLDTVPSSSPTTVDVTTTDNTGTAPLPPLTPGLHYSLTEPPVEGWTSTAALACTRTPISGGPPVPVADLSDFTVDNGDVFACTATNEQLGKVIVYKEVHGTGDQVRSFDFTSTLPGHESFTIDGVQDDGELVAYEIDDVVPGEGFSFTEVPDTVAPITDLADLACTYGGSDHTGDLETRTATFSVLPGETTECYFTNAVPGTIVLIKRSVPPNYTQQFAFTIEGPSIASEDEAFTINSNPAIDGALRSWSDLDPGDYVITEGEMPAGWHFNDAPATFCNTTEIDWAVDAEAQSLTIDLPLGGVVTCYVSNRADTASVSVTKSVSGVDPSLAWSFPLSITPTGGITDPTKTVSSTGSPTATWTGLTPGVTYTLSEPTGTGYTTQGYTCRDVATGDIVADLTPETRNFTFVAVPGLQLTCDLENAAVPAGVSITKTVTGVASVLDWSFDLNLAWSGGSEGTKPLAGTGNSTTAPATWTDLVPGRQYTLTETPQDGWAQGAIFCNGVVGQTGSFTFTAQPGQTLSCTISNAGRASGLTVQKVVTGVAADLSWSFPLTISPAAGVSGAPQQNLAGTGAVPSASASWASLVPGTRYTIGETLPPGWTLDDVVCVGAEVEQVLNVFSFVAPLSGQVACTVTNLAAQASLTIEKTVAGVADDYDWSFDMSLTPEAVPANPLTISGTGAATESEAFAELVPGTLYTLAEAPQEQWSTDGFTCTVPDADTAASGYQFRAGIGQAITCSITNTAAPATLSFVKTVAGVADDYGWSFPVTLDPAAGDVSTQDAAGTGSTSSEALAWQGLVPGQRYELTEVADGFAAGEFDCGIRGEPIESGAAFTPEPGDEISCAVTNTAIAPTVSITKTVTGVADGYDWSVDVTIDPAADPSATQTLAGTGPGTSDPAEWTGLVPGGTYTVTEDSTGWSLTDFACDADGAEPVEGGVTFTALPGAEIQCEAENAAVLGSGTIEKTAVGGDGSFDFVLTPEGGAPQTLTATTTDGHGSVDLPDLTPGIVYSLEESAAPGWRVTEALACEVTPPGGQPVGIEDLDAFTIDPGDAVSCTATNEKLGRIVVVKAVDGDDATFDYTGTWLDEQEFSITTSGGTGSEAFDDVAAGTYTVAELPADGYEGTSLECVGGESGADGLTGIIDLQPGETVTCTFSNTQWGVLVVDKSTQPAGATAAFDFEWGPVHGAAESFSLTDGDEPFTTSPLEPGEYTVSELQDPAWDLSALACTGSSGEPVIDAVSATVLVAAGDTVLCSFTNARIAQFSVTKTVSEQPVSLGGDQYRIGYRLVVTSVGDTEQSYDLDDRLQFGTGITIVSATVVSEDDVPVEAGWNGVDAVRVATNAPLAAGASHVYTVTVVASVPSSVTADARRCVDGSDPTTAGGHLNTASVGSDGVIDGTAEACADALPPTPGPGPLPPTGVAFVSSLALAVLLAGAGVAVLLFSRRRRRA</sequence>
<feature type="domain" description="SpaA-like prealbumin fold" evidence="4">
    <location>
        <begin position="448"/>
        <end position="507"/>
    </location>
</feature>
<keyword evidence="8" id="KW-1185">Reference proteome</keyword>
<feature type="domain" description="SpaA-like prealbumin fold" evidence="6">
    <location>
        <begin position="516"/>
        <end position="617"/>
    </location>
</feature>
<dbReference type="InterPro" id="IPR045826">
    <property type="entry name" value="SpaA_PFL_dom_2"/>
</dbReference>
<evidence type="ECO:0008006" key="9">
    <source>
        <dbReference type="Google" id="ProtNLM"/>
    </source>
</evidence>
<comment type="caution">
    <text evidence="7">The sequence shown here is derived from an EMBL/GenBank/DDBJ whole genome shotgun (WGS) entry which is preliminary data.</text>
</comment>
<dbReference type="InterPro" id="IPR048834">
    <property type="entry name" value="SpaA_pre-album"/>
</dbReference>
<dbReference type="Pfam" id="PF19403">
    <property type="entry name" value="SpaA_2"/>
    <property type="match status" value="3"/>
</dbReference>
<organism evidence="7 8">
    <name type="scientific">Microbacterium jejuense</name>
    <dbReference type="NCBI Taxonomy" id="1263637"/>
    <lineage>
        <taxon>Bacteria</taxon>
        <taxon>Bacillati</taxon>
        <taxon>Actinomycetota</taxon>
        <taxon>Actinomycetes</taxon>
        <taxon>Micrococcales</taxon>
        <taxon>Microbacteriaceae</taxon>
        <taxon>Microbacterium</taxon>
    </lineage>
</organism>
<feature type="domain" description="SpaA-like prealbumin fold" evidence="6">
    <location>
        <begin position="1284"/>
        <end position="1385"/>
    </location>
</feature>
<evidence type="ECO:0000256" key="2">
    <source>
        <dbReference type="SAM" id="Phobius"/>
    </source>
</evidence>
<dbReference type="Proteomes" id="UP001196843">
    <property type="component" value="Unassembled WGS sequence"/>
</dbReference>
<dbReference type="Gene3D" id="2.60.40.1140">
    <property type="entry name" value="Collagen-binding surface protein Cna, B-type domain"/>
    <property type="match status" value="1"/>
</dbReference>
<evidence type="ECO:0000259" key="6">
    <source>
        <dbReference type="Pfam" id="PF24514"/>
    </source>
</evidence>
<feature type="domain" description="SpaA-like prealbumin fold" evidence="5">
    <location>
        <begin position="1631"/>
        <end position="1721"/>
    </location>
</feature>
<reference evidence="7 8" key="1">
    <citation type="journal article" date="2021" name="MBio">
        <title>Poor Competitiveness of Bradyrhizobium in Pigeon Pea Root Colonization in Indian Soils.</title>
        <authorList>
            <person name="Chalasani D."/>
            <person name="Basu A."/>
            <person name="Pullabhotla S.V.S.R.N."/>
            <person name="Jorrin B."/>
            <person name="Neal A.L."/>
            <person name="Poole P.S."/>
            <person name="Podile A.R."/>
            <person name="Tkacz A."/>
        </authorList>
    </citation>
    <scope>NUCLEOTIDE SEQUENCE [LARGE SCALE GENOMIC DNA]</scope>
    <source>
        <strain evidence="7 8">HU14</strain>
    </source>
</reference>
<feature type="region of interest" description="Disordered" evidence="1">
    <location>
        <begin position="31"/>
        <end position="53"/>
    </location>
</feature>
<feature type="domain" description="SpaA-like prealbumin fold" evidence="6">
    <location>
        <begin position="1832"/>
        <end position="1934"/>
    </location>
</feature>
<dbReference type="Pfam" id="PF24514">
    <property type="entry name" value="SpaA_4"/>
    <property type="match status" value="7"/>
</dbReference>
<feature type="domain" description="SpaA-like prealbumin fold" evidence="6">
    <location>
        <begin position="1941"/>
        <end position="2042"/>
    </location>
</feature>
<proteinExistence type="predicted"/>
<keyword evidence="2" id="KW-0472">Membrane</keyword>
<feature type="domain" description="SpaA-like prealbumin fold" evidence="4">
    <location>
        <begin position="1059"/>
        <end position="1160"/>
    </location>
</feature>
<feature type="chain" id="PRO_5046151108" description="Ig-like domain-containing protein" evidence="3">
    <location>
        <begin position="22"/>
        <end position="2747"/>
    </location>
</feature>
<dbReference type="RefSeq" id="WP_220301653.1">
    <property type="nucleotide sequence ID" value="NZ_JAEUAW010000012.1"/>
</dbReference>
<evidence type="ECO:0000256" key="1">
    <source>
        <dbReference type="SAM" id="MobiDB-lite"/>
    </source>
</evidence>
<feature type="domain" description="SpaA-like prealbumin fold" evidence="6">
    <location>
        <begin position="2363"/>
        <end position="2456"/>
    </location>
</feature>
<keyword evidence="3" id="KW-0732">Signal</keyword>
<feature type="signal peptide" evidence="3">
    <location>
        <begin position="1"/>
        <end position="21"/>
    </location>
</feature>
<feature type="domain" description="SpaA-like prealbumin fold" evidence="4">
    <location>
        <begin position="1749"/>
        <end position="1823"/>
    </location>
</feature>
<feature type="domain" description="SpaA-like prealbumin fold" evidence="6">
    <location>
        <begin position="627"/>
        <end position="731"/>
    </location>
</feature>
<dbReference type="EMBL" id="JAEUAW010000012">
    <property type="protein sequence ID" value="MBW9094945.1"/>
    <property type="molecule type" value="Genomic_DNA"/>
</dbReference>
<feature type="domain" description="SpaA-like prealbumin fold" evidence="6">
    <location>
        <begin position="2259"/>
        <end position="2359"/>
    </location>
</feature>
<keyword evidence="2" id="KW-0812">Transmembrane</keyword>
<dbReference type="Pfam" id="PF20674">
    <property type="entry name" value="SpaA_3"/>
    <property type="match status" value="1"/>
</dbReference>
<evidence type="ECO:0000259" key="5">
    <source>
        <dbReference type="Pfam" id="PF20674"/>
    </source>
</evidence>
<evidence type="ECO:0000259" key="4">
    <source>
        <dbReference type="Pfam" id="PF19403"/>
    </source>
</evidence>
<gene>
    <name evidence="7" type="ORF">JNB62_14745</name>
</gene>